<accession>A0A9I9EBC6</accession>
<name>A0A9I9EBC6_CUCME</name>
<dbReference type="AlphaFoldDB" id="A0A9I9EBC6"/>
<organism evidence="1">
    <name type="scientific">Cucumis melo</name>
    <name type="common">Muskmelon</name>
    <dbReference type="NCBI Taxonomy" id="3656"/>
    <lineage>
        <taxon>Eukaryota</taxon>
        <taxon>Viridiplantae</taxon>
        <taxon>Streptophyta</taxon>
        <taxon>Embryophyta</taxon>
        <taxon>Tracheophyta</taxon>
        <taxon>Spermatophyta</taxon>
        <taxon>Magnoliopsida</taxon>
        <taxon>eudicotyledons</taxon>
        <taxon>Gunneridae</taxon>
        <taxon>Pentapetalae</taxon>
        <taxon>rosids</taxon>
        <taxon>fabids</taxon>
        <taxon>Cucurbitales</taxon>
        <taxon>Cucurbitaceae</taxon>
        <taxon>Benincaseae</taxon>
        <taxon>Cucumis</taxon>
    </lineage>
</organism>
<dbReference type="Gramene" id="MELO3C031449.2.1">
    <property type="protein sequence ID" value="MELO3C031449.2.1"/>
    <property type="gene ID" value="MELO3C031449.2"/>
</dbReference>
<dbReference type="EnsemblPlants" id="MELO3C031449.2.1">
    <property type="protein sequence ID" value="MELO3C031449.2.1"/>
    <property type="gene ID" value="MELO3C031449.2"/>
</dbReference>
<sequence length="91" mass="10137">MSRSSHVAYVVNRSTRSPLRSTVQIVVDKPSSMSICASRPIRLSFEESLSTLAIVETYSVRAVLYAELIRCTYTTIVEATLLLVVGLRPLY</sequence>
<reference evidence="1" key="1">
    <citation type="submission" date="2023-03" db="UniProtKB">
        <authorList>
            <consortium name="EnsemblPlants"/>
        </authorList>
    </citation>
    <scope>IDENTIFICATION</scope>
</reference>
<proteinExistence type="predicted"/>
<evidence type="ECO:0000313" key="1">
    <source>
        <dbReference type="EnsemblPlants" id="MELO3C031449.2.1"/>
    </source>
</evidence>
<protein>
    <submittedName>
        <fullName evidence="1">Uncharacterized protein</fullName>
    </submittedName>
</protein>